<protein>
    <recommendedName>
        <fullName evidence="3">BTB domain-containing protein</fullName>
    </recommendedName>
</protein>
<evidence type="ECO:0000313" key="1">
    <source>
        <dbReference type="EMBL" id="CZS88966.1"/>
    </source>
</evidence>
<dbReference type="SUPFAM" id="SSF54695">
    <property type="entry name" value="POZ domain"/>
    <property type="match status" value="1"/>
</dbReference>
<accession>A0A1E1JSX6</accession>
<organism evidence="1 2">
    <name type="scientific">Rhynchosporium graminicola</name>
    <dbReference type="NCBI Taxonomy" id="2792576"/>
    <lineage>
        <taxon>Eukaryota</taxon>
        <taxon>Fungi</taxon>
        <taxon>Dikarya</taxon>
        <taxon>Ascomycota</taxon>
        <taxon>Pezizomycotina</taxon>
        <taxon>Leotiomycetes</taxon>
        <taxon>Helotiales</taxon>
        <taxon>Ploettnerulaceae</taxon>
        <taxon>Rhynchosporium</taxon>
    </lineage>
</organism>
<dbReference type="PANTHER" id="PTHR47843">
    <property type="entry name" value="BTB DOMAIN-CONTAINING PROTEIN-RELATED"/>
    <property type="match status" value="1"/>
</dbReference>
<proteinExistence type="predicted"/>
<evidence type="ECO:0008006" key="3">
    <source>
        <dbReference type="Google" id="ProtNLM"/>
    </source>
</evidence>
<gene>
    <name evidence="1" type="ORF">RCO7_04633</name>
</gene>
<keyword evidence="2" id="KW-1185">Reference proteome</keyword>
<comment type="caution">
    <text evidence="1">The sequence shown here is derived from an EMBL/GenBank/DDBJ whole genome shotgun (WGS) entry which is preliminary data.</text>
</comment>
<name>A0A1E1JSX6_9HELO</name>
<dbReference type="AlphaFoldDB" id="A0A1E1JSX6"/>
<dbReference type="InterPro" id="IPR011333">
    <property type="entry name" value="SKP1/BTB/POZ_sf"/>
</dbReference>
<dbReference type="Gene3D" id="3.30.710.10">
    <property type="entry name" value="Potassium Channel Kv1.1, Chain A"/>
    <property type="match status" value="1"/>
</dbReference>
<reference evidence="2" key="1">
    <citation type="submission" date="2016-03" db="EMBL/GenBank/DDBJ databases">
        <authorList>
            <person name="Ploux O."/>
        </authorList>
    </citation>
    <scope>NUCLEOTIDE SEQUENCE [LARGE SCALE GENOMIC DNA]</scope>
    <source>
        <strain evidence="2">UK7</strain>
    </source>
</reference>
<dbReference type="Proteomes" id="UP000178129">
    <property type="component" value="Unassembled WGS sequence"/>
</dbReference>
<dbReference type="EMBL" id="FJUW01000002">
    <property type="protein sequence ID" value="CZS88966.1"/>
    <property type="molecule type" value="Genomic_DNA"/>
</dbReference>
<sequence>MSETRVDRFYSAFLHNFGFPTEEELNGGWITVEKAPIQPTCSFHGTIQCQRSTSGEQFVSQPSASTVALSKRAASQPENVPHHKKPRLFNSLGNLVSLRVGIAGAYIGVHRDVLLSASPGLSDMCKNCGSPADPTISLLNECPDTMQSLCYWMYHNYICISQNISQRSNNVDPPNTAPGLFIKLYIAAAKFSMPLLCNDAIDALLCCAQTIDLVSLSTHVYANTKPGSNLRKLLVKVISRRCNADDLVSQRQLIRTDFLFDLAEAAFKDRDQGFNRFRDRLPPQEGFCAAFHVHEKGEGRCEMMKGFVVADEERP</sequence>
<dbReference type="InParanoid" id="A0A1E1JSX6"/>
<evidence type="ECO:0000313" key="2">
    <source>
        <dbReference type="Proteomes" id="UP000178129"/>
    </source>
</evidence>